<reference evidence="2 3" key="1">
    <citation type="submission" date="2020-08" db="EMBL/GenBank/DDBJ databases">
        <title>Sequencing the genomes of 1000 actinobacteria strains.</title>
        <authorList>
            <person name="Klenk H.-P."/>
        </authorList>
    </citation>
    <scope>NUCLEOTIDE SEQUENCE [LARGE SCALE GENOMIC DNA]</scope>
    <source>
        <strain evidence="2 3">DSM 44786</strain>
    </source>
</reference>
<evidence type="ECO:0000256" key="1">
    <source>
        <dbReference type="SAM" id="Phobius"/>
    </source>
</evidence>
<dbReference type="Proteomes" id="UP000573327">
    <property type="component" value="Unassembled WGS sequence"/>
</dbReference>
<organism evidence="2 3">
    <name type="scientific">Kitasatospora gansuensis</name>
    <dbReference type="NCBI Taxonomy" id="258050"/>
    <lineage>
        <taxon>Bacteria</taxon>
        <taxon>Bacillati</taxon>
        <taxon>Actinomycetota</taxon>
        <taxon>Actinomycetes</taxon>
        <taxon>Kitasatosporales</taxon>
        <taxon>Streptomycetaceae</taxon>
        <taxon>Kitasatospora</taxon>
    </lineage>
</organism>
<dbReference type="AlphaFoldDB" id="A0A7W7SE78"/>
<keyword evidence="1" id="KW-0472">Membrane</keyword>
<keyword evidence="1" id="KW-1133">Transmembrane helix</keyword>
<evidence type="ECO:0000313" key="3">
    <source>
        <dbReference type="Proteomes" id="UP000573327"/>
    </source>
</evidence>
<keyword evidence="1" id="KW-0812">Transmembrane</keyword>
<protein>
    <submittedName>
        <fullName evidence="2">Uncharacterized protein</fullName>
    </submittedName>
</protein>
<name>A0A7W7SE78_9ACTN</name>
<comment type="caution">
    <text evidence="2">The sequence shown here is derived from an EMBL/GenBank/DDBJ whole genome shotgun (WGS) entry which is preliminary data.</text>
</comment>
<feature type="transmembrane region" description="Helical" evidence="1">
    <location>
        <begin position="42"/>
        <end position="61"/>
    </location>
</feature>
<dbReference type="RefSeq" id="WP_184918061.1">
    <property type="nucleotide sequence ID" value="NZ_JACHJR010000001.1"/>
</dbReference>
<proteinExistence type="predicted"/>
<keyword evidence="3" id="KW-1185">Reference proteome</keyword>
<sequence>MPFEADFAHAVNRTTDSLEPDLTALLGGAVQRGRSRRRRRSAGVIAGVGTCAAVAAAALAIPGTSVGTHLGGSDMEMVALAMPRSAISGDQMTAALQKTFPGGRFSQVTGQSNNPSDPRGGLVANGGLVLDDGQGAAFVGVSTVRLKLPLKDGDGLNCERTPARPAGDTCAMSELPSSAAIPGGAVVMFEQSAAKQPATADTARRWTVTVTVKSTGGQLQLVEWNSTGGGSGADTPKPTRVAPPLSEQQVVAALTGEVWAPILGAVA</sequence>
<gene>
    <name evidence="2" type="ORF">F4556_003977</name>
</gene>
<accession>A0A7W7SE78</accession>
<evidence type="ECO:0000313" key="2">
    <source>
        <dbReference type="EMBL" id="MBB4948442.1"/>
    </source>
</evidence>
<dbReference type="EMBL" id="JACHJR010000001">
    <property type="protein sequence ID" value="MBB4948442.1"/>
    <property type="molecule type" value="Genomic_DNA"/>
</dbReference>